<dbReference type="CDD" id="cd20736">
    <property type="entry name" value="PoNe_Nuclease"/>
    <property type="match status" value="1"/>
</dbReference>
<proteinExistence type="inferred from homology"/>
<dbReference type="NCBIfam" id="TIGR00252">
    <property type="entry name" value="YraN family protein"/>
    <property type="match status" value="1"/>
</dbReference>
<dbReference type="GO" id="GO:0003676">
    <property type="term" value="F:nucleic acid binding"/>
    <property type="evidence" value="ECO:0007669"/>
    <property type="project" value="InterPro"/>
</dbReference>
<name>A0A081PA44_9BACL</name>
<dbReference type="EMBL" id="JNVM01000003">
    <property type="protein sequence ID" value="KEQ27567.1"/>
    <property type="molecule type" value="Genomic_DNA"/>
</dbReference>
<evidence type="ECO:0000256" key="2">
    <source>
        <dbReference type="HAMAP-Rule" id="MF_00048"/>
    </source>
</evidence>
<dbReference type="Gene3D" id="3.40.1350.10">
    <property type="match status" value="1"/>
</dbReference>
<dbReference type="eggNOG" id="COG0792">
    <property type="taxonomic scope" value="Bacteria"/>
</dbReference>
<evidence type="ECO:0000313" key="4">
    <source>
        <dbReference type="Proteomes" id="UP000028123"/>
    </source>
</evidence>
<evidence type="ECO:0000256" key="1">
    <source>
        <dbReference type="ARBA" id="ARBA00006738"/>
    </source>
</evidence>
<comment type="caution">
    <text evidence="3">The sequence shown here is derived from an EMBL/GenBank/DDBJ whole genome shotgun (WGS) entry which is preliminary data.</text>
</comment>
<keyword evidence="4" id="KW-1185">Reference proteome</keyword>
<dbReference type="PANTHER" id="PTHR34039:SF1">
    <property type="entry name" value="UPF0102 PROTEIN YRAN"/>
    <property type="match status" value="1"/>
</dbReference>
<evidence type="ECO:0000313" key="3">
    <source>
        <dbReference type="EMBL" id="KEQ27567.1"/>
    </source>
</evidence>
<dbReference type="GO" id="GO:0004519">
    <property type="term" value="F:endonuclease activity"/>
    <property type="evidence" value="ECO:0007669"/>
    <property type="project" value="UniProtKB-KW"/>
</dbReference>
<dbReference type="AlphaFoldDB" id="A0A081PA44"/>
<comment type="similarity">
    <text evidence="1 2">Belongs to the UPF0102 family.</text>
</comment>
<dbReference type="InterPro" id="IPR003509">
    <property type="entry name" value="UPF0102_YraN-like"/>
</dbReference>
<reference evidence="3 4" key="1">
    <citation type="submission" date="2014-06" db="EMBL/GenBank/DDBJ databases">
        <title>Draft genome sequence of Paenibacillus sp. MSt1.</title>
        <authorList>
            <person name="Aw Y.K."/>
            <person name="Ong K.S."/>
            <person name="Gan H.M."/>
            <person name="Lee S.M."/>
        </authorList>
    </citation>
    <scope>NUCLEOTIDE SEQUENCE [LARGE SCALE GENOMIC DNA]</scope>
    <source>
        <strain evidence="3 4">MSt1</strain>
    </source>
</reference>
<protein>
    <recommendedName>
        <fullName evidence="2">UPF0102 protein ET33_20190</fullName>
    </recommendedName>
</protein>
<dbReference type="SUPFAM" id="SSF52980">
    <property type="entry name" value="Restriction endonuclease-like"/>
    <property type="match status" value="1"/>
</dbReference>
<dbReference type="Pfam" id="PF02021">
    <property type="entry name" value="UPF0102"/>
    <property type="match status" value="1"/>
</dbReference>
<accession>A0A081PA44</accession>
<dbReference type="InterPro" id="IPR011335">
    <property type="entry name" value="Restrct_endonuc-II-like"/>
</dbReference>
<dbReference type="HAMAP" id="MF_00048">
    <property type="entry name" value="UPF0102"/>
    <property type="match status" value="1"/>
</dbReference>
<dbReference type="NCBIfam" id="NF009150">
    <property type="entry name" value="PRK12497.1-3"/>
    <property type="match status" value="1"/>
</dbReference>
<gene>
    <name evidence="3" type="ORF">ET33_20190</name>
</gene>
<organism evidence="3 4">
    <name type="scientific">Paenibacillus tyrfis</name>
    <dbReference type="NCBI Taxonomy" id="1501230"/>
    <lineage>
        <taxon>Bacteria</taxon>
        <taxon>Bacillati</taxon>
        <taxon>Bacillota</taxon>
        <taxon>Bacilli</taxon>
        <taxon>Bacillales</taxon>
        <taxon>Paenibacillaceae</taxon>
        <taxon>Paenibacillus</taxon>
    </lineage>
</organism>
<dbReference type="PANTHER" id="PTHR34039">
    <property type="entry name" value="UPF0102 PROTEIN YRAN"/>
    <property type="match status" value="1"/>
</dbReference>
<dbReference type="InterPro" id="IPR011856">
    <property type="entry name" value="tRNA_endonuc-like_dom_sf"/>
</dbReference>
<dbReference type="Proteomes" id="UP000028123">
    <property type="component" value="Unassembled WGS sequence"/>
</dbReference>
<keyword evidence="3" id="KW-0255">Endonuclease</keyword>
<sequence>MEERCPMKETRLSRKELGALGEVAAADHLQEQGLKLRARNWRCRTGEIDLIAEDHEILVFIEVRTRSIGGTFGTPQESVNARKQRQVMETAQVYMHMQRLQDKQVRFDVISIQTDPTGAVQELEYIRNAF</sequence>
<dbReference type="NCBIfam" id="NF009154">
    <property type="entry name" value="PRK12497.3-3"/>
    <property type="match status" value="1"/>
</dbReference>
<keyword evidence="3" id="KW-0540">Nuclease</keyword>
<keyword evidence="3" id="KW-0378">Hydrolase</keyword>